<dbReference type="Proteomes" id="UP000048926">
    <property type="component" value="Unassembled WGS sequence"/>
</dbReference>
<evidence type="ECO:0000256" key="1">
    <source>
        <dbReference type="SAM" id="MobiDB-lite"/>
    </source>
</evidence>
<keyword evidence="3" id="KW-1185">Reference proteome</keyword>
<gene>
    <name evidence="2" type="ORF">LAL4801_03373</name>
</gene>
<dbReference type="InterPro" id="IPR046083">
    <property type="entry name" value="DUF6101"/>
</dbReference>
<organism evidence="2 3">
    <name type="scientific">Roseibium aggregatum</name>
    <dbReference type="NCBI Taxonomy" id="187304"/>
    <lineage>
        <taxon>Bacteria</taxon>
        <taxon>Pseudomonadati</taxon>
        <taxon>Pseudomonadota</taxon>
        <taxon>Alphaproteobacteria</taxon>
        <taxon>Hyphomicrobiales</taxon>
        <taxon>Stappiaceae</taxon>
        <taxon>Roseibium</taxon>
    </lineage>
</organism>
<evidence type="ECO:0000313" key="2">
    <source>
        <dbReference type="EMBL" id="CTQ44926.1"/>
    </source>
</evidence>
<dbReference type="Pfam" id="PF19596">
    <property type="entry name" value="DUF6101"/>
    <property type="match status" value="1"/>
</dbReference>
<protein>
    <submittedName>
        <fullName evidence="2">Uncharacterized protein</fullName>
    </submittedName>
</protein>
<accession>A0A0M6Y4A3</accession>
<evidence type="ECO:0000313" key="3">
    <source>
        <dbReference type="Proteomes" id="UP000048926"/>
    </source>
</evidence>
<feature type="compositionally biased region" description="Basic and acidic residues" evidence="1">
    <location>
        <begin position="198"/>
        <end position="207"/>
    </location>
</feature>
<reference evidence="3" key="1">
    <citation type="submission" date="2015-07" db="EMBL/GenBank/DDBJ databases">
        <authorList>
            <person name="Rodrigo-Torres Lidia"/>
            <person name="Arahal R.David."/>
        </authorList>
    </citation>
    <scope>NUCLEOTIDE SEQUENCE [LARGE SCALE GENOMIC DNA]</scope>
    <source>
        <strain evidence="3">CECT 4801</strain>
    </source>
</reference>
<dbReference type="STRING" id="187304.B0E33_06475"/>
<sequence length="207" mass="22725">MVRPKGPVESHLRRQTEIQEMVATGVGAQTMPHPGCLPAHFEQRLENRPGTPSLPAEIFLDRDRAVIKRRVAGVPVTVVVPAQGFDGVMVRIVPGAVPGEIVAALILKHPDSALSITLAETEKSDDLAVLWSRWAQVFNLPMLVCDLGGKVKPIEAYSAVPASKPAPRRKLRLLTGRRPRFLNRRLPGRQEPSATVHANEREIIART</sequence>
<feature type="region of interest" description="Disordered" evidence="1">
    <location>
        <begin position="184"/>
        <end position="207"/>
    </location>
</feature>
<dbReference type="EMBL" id="CXST01000002">
    <property type="protein sequence ID" value="CTQ44926.1"/>
    <property type="molecule type" value="Genomic_DNA"/>
</dbReference>
<name>A0A0M6Y4A3_9HYPH</name>
<dbReference type="AlphaFoldDB" id="A0A0M6Y4A3"/>
<proteinExistence type="predicted"/>